<dbReference type="InterPro" id="IPR000719">
    <property type="entry name" value="Prot_kinase_dom"/>
</dbReference>
<comment type="similarity">
    <text evidence="6">Belongs to the protein kinase superfamily.</text>
</comment>
<dbReference type="PIRSF" id="PIRSF000654">
    <property type="entry name" value="Integrin-linked_kinase"/>
    <property type="match status" value="1"/>
</dbReference>
<dbReference type="InterPro" id="IPR011009">
    <property type="entry name" value="Kinase-like_dom_sf"/>
</dbReference>
<dbReference type="Pfam" id="PF00069">
    <property type="entry name" value="Pkinase"/>
    <property type="match status" value="1"/>
</dbReference>
<dbReference type="PANTHER" id="PTHR45707">
    <property type="entry name" value="C2 CALCIUM/LIPID-BINDING PLANT PHOSPHORIBOSYLTRANSFERASE FAMILY PROTEIN"/>
    <property type="match status" value="1"/>
</dbReference>
<reference evidence="8" key="5">
    <citation type="journal article" date="2021" name="G3 (Bethesda)">
        <title>Aegilops tauschii genome assembly Aet v5.0 features greater sequence contiguity and improved annotation.</title>
        <authorList>
            <person name="Wang L."/>
            <person name="Zhu T."/>
            <person name="Rodriguez J.C."/>
            <person name="Deal K.R."/>
            <person name="Dubcovsky J."/>
            <person name="McGuire P.E."/>
            <person name="Lux T."/>
            <person name="Spannagl M."/>
            <person name="Mayer K.F.X."/>
            <person name="Baldrich P."/>
            <person name="Meyers B.C."/>
            <person name="Huo N."/>
            <person name="Gu Y.Q."/>
            <person name="Zhou H."/>
            <person name="Devos K.M."/>
            <person name="Bennetzen J.L."/>
            <person name="Unver T."/>
            <person name="Budak H."/>
            <person name="Gulick P.J."/>
            <person name="Galiba G."/>
            <person name="Kalapos B."/>
            <person name="Nelson D.R."/>
            <person name="Li P."/>
            <person name="You F.M."/>
            <person name="Luo M.C."/>
            <person name="Dvorak J."/>
        </authorList>
    </citation>
    <scope>NUCLEOTIDE SEQUENCE [LARGE SCALE GENOMIC DNA]</scope>
    <source>
        <strain evidence="8">cv. AL8/78</strain>
    </source>
</reference>
<evidence type="ECO:0000256" key="4">
    <source>
        <dbReference type="ARBA" id="ARBA00022840"/>
    </source>
</evidence>
<evidence type="ECO:0000256" key="5">
    <source>
        <dbReference type="PROSITE-ProRule" id="PRU10141"/>
    </source>
</evidence>
<organism evidence="8 9">
    <name type="scientific">Aegilops tauschii subsp. strangulata</name>
    <name type="common">Goatgrass</name>
    <dbReference type="NCBI Taxonomy" id="200361"/>
    <lineage>
        <taxon>Eukaryota</taxon>
        <taxon>Viridiplantae</taxon>
        <taxon>Streptophyta</taxon>
        <taxon>Embryophyta</taxon>
        <taxon>Tracheophyta</taxon>
        <taxon>Spermatophyta</taxon>
        <taxon>Magnoliopsida</taxon>
        <taxon>Liliopsida</taxon>
        <taxon>Poales</taxon>
        <taxon>Poaceae</taxon>
        <taxon>BOP clade</taxon>
        <taxon>Pooideae</taxon>
        <taxon>Triticodae</taxon>
        <taxon>Triticeae</taxon>
        <taxon>Triticinae</taxon>
        <taxon>Aegilops</taxon>
    </lineage>
</organism>
<dbReference type="EnsemblPlants" id="AET1Gv20683200.7">
    <property type="protein sequence ID" value="AET1Gv20683200.7"/>
    <property type="gene ID" value="AET1Gv20683200"/>
</dbReference>
<evidence type="ECO:0000256" key="6">
    <source>
        <dbReference type="RuleBase" id="RU000304"/>
    </source>
</evidence>
<evidence type="ECO:0000256" key="3">
    <source>
        <dbReference type="ARBA" id="ARBA00022777"/>
    </source>
</evidence>
<dbReference type="GO" id="GO:0005524">
    <property type="term" value="F:ATP binding"/>
    <property type="evidence" value="ECO:0007669"/>
    <property type="project" value="UniProtKB-UniRule"/>
</dbReference>
<evidence type="ECO:0000256" key="1">
    <source>
        <dbReference type="ARBA" id="ARBA00022679"/>
    </source>
</evidence>
<dbReference type="AlphaFoldDB" id="A0A452Z9Z3"/>
<dbReference type="Gene3D" id="3.30.200.20">
    <property type="entry name" value="Phosphorylase Kinase, domain 1"/>
    <property type="match status" value="1"/>
</dbReference>
<dbReference type="SUPFAM" id="SSF56112">
    <property type="entry name" value="Protein kinase-like (PK-like)"/>
    <property type="match status" value="1"/>
</dbReference>
<name>A0A452Z9Z3_AEGTS</name>
<feature type="binding site" evidence="5">
    <location>
        <position position="63"/>
    </location>
    <ligand>
        <name>ATP</name>
        <dbReference type="ChEBI" id="CHEBI:30616"/>
    </ligand>
</feature>
<dbReference type="PROSITE" id="PS00108">
    <property type="entry name" value="PROTEIN_KINASE_ST"/>
    <property type="match status" value="1"/>
</dbReference>
<sequence>MAEDKSSGTGNKVDNIHGQPRKLPYQFIKDITNDFDEAQIVGRGAYGTVYKGTRENGEEIAVKVLQNMTGFDNKEFENLRRLKHQNVVELLGFCNESEKVVAEYNGKQVIAEKMHTALCFEYVCNGSLAEYISDDPCLGLNWQILYKIIKGTCQGLEYLRHGLEVPIWHLDLKPANILLDKDMIPKLADFGLSRLLGDENTRKTISPVGTWGYLPPEYVQQGLMTKEFDIFGLGVIIAKLMAGREGYSKIDDMKEKMFIKHVHGNWRKKMRATLPPRQLEVYCEQVKTCIQIALECMKRERQERPAIQSIVSRLEQTEY</sequence>
<proteinExistence type="inferred from homology"/>
<evidence type="ECO:0000259" key="7">
    <source>
        <dbReference type="PROSITE" id="PS50011"/>
    </source>
</evidence>
<evidence type="ECO:0000313" key="8">
    <source>
        <dbReference type="EnsemblPlants" id="AET1Gv20683200.7"/>
    </source>
</evidence>
<keyword evidence="1" id="KW-0808">Transferase</keyword>
<protein>
    <recommendedName>
        <fullName evidence="7">Protein kinase domain-containing protein</fullName>
    </recommendedName>
</protein>
<keyword evidence="4 5" id="KW-0067">ATP-binding</keyword>
<dbReference type="Gene3D" id="1.10.510.10">
    <property type="entry name" value="Transferase(Phosphotransferase) domain 1"/>
    <property type="match status" value="1"/>
</dbReference>
<dbReference type="PROSITE" id="PS50011">
    <property type="entry name" value="PROTEIN_KINASE_DOM"/>
    <property type="match status" value="1"/>
</dbReference>
<dbReference type="Proteomes" id="UP000015105">
    <property type="component" value="Chromosome 1D"/>
</dbReference>
<dbReference type="PANTHER" id="PTHR45707:SF59">
    <property type="entry name" value="PROTEIN KINASE DOMAIN-CONTAINING PROTEIN"/>
    <property type="match status" value="1"/>
</dbReference>
<dbReference type="InterPro" id="IPR008271">
    <property type="entry name" value="Ser/Thr_kinase_AS"/>
</dbReference>
<reference evidence="8" key="3">
    <citation type="journal article" date="2017" name="Nature">
        <title>Genome sequence of the progenitor of the wheat D genome Aegilops tauschii.</title>
        <authorList>
            <person name="Luo M.C."/>
            <person name="Gu Y.Q."/>
            <person name="Puiu D."/>
            <person name="Wang H."/>
            <person name="Twardziok S.O."/>
            <person name="Deal K.R."/>
            <person name="Huo N."/>
            <person name="Zhu T."/>
            <person name="Wang L."/>
            <person name="Wang Y."/>
            <person name="McGuire P.E."/>
            <person name="Liu S."/>
            <person name="Long H."/>
            <person name="Ramasamy R.K."/>
            <person name="Rodriguez J.C."/>
            <person name="Van S.L."/>
            <person name="Yuan L."/>
            <person name="Wang Z."/>
            <person name="Xia Z."/>
            <person name="Xiao L."/>
            <person name="Anderson O.D."/>
            <person name="Ouyang S."/>
            <person name="Liang Y."/>
            <person name="Zimin A.V."/>
            <person name="Pertea G."/>
            <person name="Qi P."/>
            <person name="Bennetzen J.L."/>
            <person name="Dai X."/>
            <person name="Dawson M.W."/>
            <person name="Muller H.G."/>
            <person name="Kugler K."/>
            <person name="Rivarola-Duarte L."/>
            <person name="Spannagl M."/>
            <person name="Mayer K.F.X."/>
            <person name="Lu F.H."/>
            <person name="Bevan M.W."/>
            <person name="Leroy P."/>
            <person name="Li P."/>
            <person name="You F.M."/>
            <person name="Sun Q."/>
            <person name="Liu Z."/>
            <person name="Lyons E."/>
            <person name="Wicker T."/>
            <person name="Salzberg S.L."/>
            <person name="Devos K.M."/>
            <person name="Dvorak J."/>
        </authorList>
    </citation>
    <scope>NUCLEOTIDE SEQUENCE [LARGE SCALE GENOMIC DNA]</scope>
    <source>
        <strain evidence="8">cv. AL8/78</strain>
    </source>
</reference>
<dbReference type="Gramene" id="AET1Gv20683200.7">
    <property type="protein sequence ID" value="AET1Gv20683200.7"/>
    <property type="gene ID" value="AET1Gv20683200"/>
</dbReference>
<dbReference type="RefSeq" id="XP_073355038.1">
    <property type="nucleotide sequence ID" value="XM_073498937.1"/>
</dbReference>
<keyword evidence="3" id="KW-0418">Kinase</keyword>
<feature type="domain" description="Protein kinase" evidence="7">
    <location>
        <begin position="35"/>
        <end position="319"/>
    </location>
</feature>
<keyword evidence="9" id="KW-1185">Reference proteome</keyword>
<keyword evidence="2 5" id="KW-0547">Nucleotide-binding</keyword>
<dbReference type="SMART" id="SM00220">
    <property type="entry name" value="S_TKc"/>
    <property type="match status" value="1"/>
</dbReference>
<reference evidence="9" key="2">
    <citation type="journal article" date="2017" name="Nat. Plants">
        <title>The Aegilops tauschii genome reveals multiple impacts of transposons.</title>
        <authorList>
            <person name="Zhao G."/>
            <person name="Zou C."/>
            <person name="Li K."/>
            <person name="Wang K."/>
            <person name="Li T."/>
            <person name="Gao L."/>
            <person name="Zhang X."/>
            <person name="Wang H."/>
            <person name="Yang Z."/>
            <person name="Liu X."/>
            <person name="Jiang W."/>
            <person name="Mao L."/>
            <person name="Kong X."/>
            <person name="Jiao Y."/>
            <person name="Jia J."/>
        </authorList>
    </citation>
    <scope>NUCLEOTIDE SEQUENCE [LARGE SCALE GENOMIC DNA]</scope>
    <source>
        <strain evidence="9">cv. AL8/78</strain>
    </source>
</reference>
<dbReference type="GO" id="GO:0004674">
    <property type="term" value="F:protein serine/threonine kinase activity"/>
    <property type="evidence" value="ECO:0007669"/>
    <property type="project" value="UniProtKB-KW"/>
</dbReference>
<dbReference type="InterPro" id="IPR017441">
    <property type="entry name" value="Protein_kinase_ATP_BS"/>
</dbReference>
<accession>A0A452Z9Z3</accession>
<dbReference type="GeneID" id="109749708"/>
<reference evidence="9" key="1">
    <citation type="journal article" date="2014" name="Science">
        <title>Ancient hybridizations among the ancestral genomes of bread wheat.</title>
        <authorList>
            <consortium name="International Wheat Genome Sequencing Consortium,"/>
            <person name="Marcussen T."/>
            <person name="Sandve S.R."/>
            <person name="Heier L."/>
            <person name="Spannagl M."/>
            <person name="Pfeifer M."/>
            <person name="Jakobsen K.S."/>
            <person name="Wulff B.B."/>
            <person name="Steuernagel B."/>
            <person name="Mayer K.F."/>
            <person name="Olsen O.A."/>
        </authorList>
    </citation>
    <scope>NUCLEOTIDE SEQUENCE [LARGE SCALE GENOMIC DNA]</scope>
    <source>
        <strain evidence="9">cv. AL8/78</strain>
    </source>
</reference>
<evidence type="ECO:0000313" key="9">
    <source>
        <dbReference type="Proteomes" id="UP000015105"/>
    </source>
</evidence>
<reference evidence="8" key="4">
    <citation type="submission" date="2019-03" db="UniProtKB">
        <authorList>
            <consortium name="EnsemblPlants"/>
        </authorList>
    </citation>
    <scope>IDENTIFICATION</scope>
</reference>
<dbReference type="FunFam" id="1.10.510.10:FF:000870">
    <property type="entry name" value="OSJNBa0016N04.16-like protein"/>
    <property type="match status" value="1"/>
</dbReference>
<keyword evidence="6" id="KW-0723">Serine/threonine-protein kinase</keyword>
<evidence type="ECO:0000256" key="2">
    <source>
        <dbReference type="ARBA" id="ARBA00022741"/>
    </source>
</evidence>
<dbReference type="PROSITE" id="PS00107">
    <property type="entry name" value="PROTEIN_KINASE_ATP"/>
    <property type="match status" value="1"/>
</dbReference>